<evidence type="ECO:0000313" key="1">
    <source>
        <dbReference type="EMBL" id="MBK0381377.1"/>
    </source>
</evidence>
<dbReference type="EMBL" id="JAEHFY010000001">
    <property type="protein sequence ID" value="MBK0381377.1"/>
    <property type="molecule type" value="Genomic_DNA"/>
</dbReference>
<proteinExistence type="predicted"/>
<evidence type="ECO:0000313" key="2">
    <source>
        <dbReference type="Proteomes" id="UP000660024"/>
    </source>
</evidence>
<accession>A0ABS1BEU2</accession>
<reference evidence="1 2" key="1">
    <citation type="submission" date="2020-12" db="EMBL/GenBank/DDBJ databases">
        <title>Bacterial novel species Pedobacter sp. SD-b isolated from soil.</title>
        <authorList>
            <person name="Jung H.-Y."/>
        </authorList>
    </citation>
    <scope>NUCLEOTIDE SEQUENCE [LARGE SCALE GENOMIC DNA]</scope>
    <source>
        <strain evidence="1 2">SD-b</strain>
    </source>
</reference>
<dbReference type="Proteomes" id="UP000660024">
    <property type="component" value="Unassembled WGS sequence"/>
</dbReference>
<keyword evidence="2" id="KW-1185">Reference proteome</keyword>
<name>A0ABS1BEU2_9SPHI</name>
<dbReference type="RefSeq" id="WP_200583695.1">
    <property type="nucleotide sequence ID" value="NZ_JAEHFY010000001.1"/>
</dbReference>
<gene>
    <name evidence="1" type="ORF">I5M32_00265</name>
</gene>
<protein>
    <submittedName>
        <fullName evidence="1">Uncharacterized protein</fullName>
    </submittedName>
</protein>
<sequence>MKVFGNTFLVSYQFSYWQLKDEIAELIDEKYPNFEIVITEVDKADLFYFKEADRYVNYFLGRELNKTDNAKPENVIWGIFLKNKMAFSFFLS</sequence>
<organism evidence="1 2">
    <name type="scientific">Pedobacter segetis</name>
    <dbReference type="NCBI Taxonomy" id="2793069"/>
    <lineage>
        <taxon>Bacteria</taxon>
        <taxon>Pseudomonadati</taxon>
        <taxon>Bacteroidota</taxon>
        <taxon>Sphingobacteriia</taxon>
        <taxon>Sphingobacteriales</taxon>
        <taxon>Sphingobacteriaceae</taxon>
        <taxon>Pedobacter</taxon>
    </lineage>
</organism>
<comment type="caution">
    <text evidence="1">The sequence shown here is derived from an EMBL/GenBank/DDBJ whole genome shotgun (WGS) entry which is preliminary data.</text>
</comment>